<evidence type="ECO:0000259" key="2">
    <source>
        <dbReference type="Pfam" id="PF02657"/>
    </source>
</evidence>
<dbReference type="PANTHER" id="PTHR43597:SF5">
    <property type="entry name" value="SUFE-LIKE PROTEIN 2, CHLOROPLASTIC"/>
    <property type="match status" value="1"/>
</dbReference>
<dbReference type="EMBL" id="CP119075">
    <property type="protein sequence ID" value="WED65599.1"/>
    <property type="molecule type" value="Genomic_DNA"/>
</dbReference>
<name>A0AAF0CPN0_9BACT</name>
<evidence type="ECO:0000256" key="1">
    <source>
        <dbReference type="ARBA" id="ARBA00010282"/>
    </source>
</evidence>
<organism evidence="3 4">
    <name type="scientific">Synoicihabitans lomoniglobus</name>
    <dbReference type="NCBI Taxonomy" id="2909285"/>
    <lineage>
        <taxon>Bacteria</taxon>
        <taxon>Pseudomonadati</taxon>
        <taxon>Verrucomicrobiota</taxon>
        <taxon>Opitutia</taxon>
        <taxon>Opitutales</taxon>
        <taxon>Opitutaceae</taxon>
        <taxon>Synoicihabitans</taxon>
    </lineage>
</organism>
<comment type="similarity">
    <text evidence="1">Belongs to the SufE family.</text>
</comment>
<dbReference type="InterPro" id="IPR003808">
    <property type="entry name" value="Fe-S_metab-assoc_dom"/>
</dbReference>
<accession>A0AAF0CPN0</accession>
<protein>
    <submittedName>
        <fullName evidence="3">SufE family protein</fullName>
    </submittedName>
</protein>
<evidence type="ECO:0000313" key="3">
    <source>
        <dbReference type="EMBL" id="WED65599.1"/>
    </source>
</evidence>
<dbReference type="Gene3D" id="3.90.1010.10">
    <property type="match status" value="1"/>
</dbReference>
<gene>
    <name evidence="3" type="ORF">PXH66_01880</name>
</gene>
<reference evidence="3" key="1">
    <citation type="submission" date="2023-03" db="EMBL/GenBank/DDBJ databases">
        <title>Lomoglobus Profundus gen. nov., sp. nov., a novel member of the phylum Verrucomicrobia, isolated from deep-marine sediment of South China Sea.</title>
        <authorList>
            <person name="Ahmad T."/>
            <person name="Ishaq S.E."/>
            <person name="Wang F."/>
        </authorList>
    </citation>
    <scope>NUCLEOTIDE SEQUENCE</scope>
    <source>
        <strain evidence="3">LMO-M01</strain>
    </source>
</reference>
<dbReference type="RefSeq" id="WP_330930130.1">
    <property type="nucleotide sequence ID" value="NZ_CP119075.1"/>
</dbReference>
<dbReference type="AlphaFoldDB" id="A0AAF0CPN0"/>
<dbReference type="Pfam" id="PF02657">
    <property type="entry name" value="SufE"/>
    <property type="match status" value="1"/>
</dbReference>
<dbReference type="PANTHER" id="PTHR43597">
    <property type="entry name" value="SULFUR ACCEPTOR PROTEIN CSDE"/>
    <property type="match status" value="1"/>
</dbReference>
<keyword evidence="4" id="KW-1185">Reference proteome</keyword>
<dbReference type="SUPFAM" id="SSF82649">
    <property type="entry name" value="SufE/NifU"/>
    <property type="match status" value="1"/>
</dbReference>
<sequence>MTVRDLQHQLIEDYGFIENRQERLGAIVDAARTQPTFSEDERNETHLVPGCTSRVWLIGEYTEGVCRFRSDCDSPMVRGLVALLCKSYDGVAPADAASTASAVLEELGVTRDLSPTRQNGLAAVRQRIAALARGWM</sequence>
<dbReference type="Proteomes" id="UP001218638">
    <property type="component" value="Chromosome"/>
</dbReference>
<proteinExistence type="inferred from homology"/>
<feature type="domain" description="Fe-S metabolism associated" evidence="2">
    <location>
        <begin position="13"/>
        <end position="129"/>
    </location>
</feature>
<dbReference type="KEGG" id="slom:PXH66_01880"/>
<evidence type="ECO:0000313" key="4">
    <source>
        <dbReference type="Proteomes" id="UP001218638"/>
    </source>
</evidence>